<gene>
    <name evidence="2" type="ORF">GHI93_00420</name>
</gene>
<comment type="caution">
    <text evidence="2">The sequence shown here is derived from an EMBL/GenBank/DDBJ whole genome shotgun (WGS) entry which is preliminary data.</text>
</comment>
<evidence type="ECO:0000313" key="2">
    <source>
        <dbReference type="EMBL" id="MQW38414.1"/>
    </source>
</evidence>
<dbReference type="InterPro" id="IPR013830">
    <property type="entry name" value="SGNH_hydro"/>
</dbReference>
<evidence type="ECO:0000259" key="1">
    <source>
        <dbReference type="Pfam" id="PF13472"/>
    </source>
</evidence>
<sequence length="224" mass="25643">MSEETKSLTLNPQLEAFQKNLLTKYDTANLSVKKGQTLFVGSSLIEIFPIEKWEEEGKVEFSHYIYNRAVRATTTAFLLEHIDSQIFNLEPSKIFINIGTNDIGFEVPEDEFLTNYDKIMSEIADKLPDTEVYVMRYYPINTVDFGHDTDEKTLFETRSNEKFQTASDKIDKIAQKHNFHFIDVNAGLSDENGNLKKELTIDGAHLNPAGYAIVLENLKKYLEA</sequence>
<dbReference type="CDD" id="cd01841">
    <property type="entry name" value="NnaC_like"/>
    <property type="match status" value="1"/>
</dbReference>
<dbReference type="Pfam" id="PF13472">
    <property type="entry name" value="Lipase_GDSL_2"/>
    <property type="match status" value="1"/>
</dbReference>
<feature type="domain" description="SGNH hydrolase-type esterase" evidence="1">
    <location>
        <begin position="64"/>
        <end position="213"/>
    </location>
</feature>
<dbReference type="InterPro" id="IPR051532">
    <property type="entry name" value="Ester_Hydrolysis_Enzymes"/>
</dbReference>
<accession>A0A7X1Z6E9</accession>
<evidence type="ECO:0000313" key="3">
    <source>
        <dbReference type="Proteomes" id="UP000439550"/>
    </source>
</evidence>
<dbReference type="Proteomes" id="UP000439550">
    <property type="component" value="Unassembled WGS sequence"/>
</dbReference>
<dbReference type="GO" id="GO:0004622">
    <property type="term" value="F:phosphatidylcholine lysophospholipase activity"/>
    <property type="evidence" value="ECO:0007669"/>
    <property type="project" value="TreeGrafter"/>
</dbReference>
<organism evidence="2 3">
    <name type="scientific">Lactococcus hircilactis</name>
    <dbReference type="NCBI Taxonomy" id="1494462"/>
    <lineage>
        <taxon>Bacteria</taxon>
        <taxon>Bacillati</taxon>
        <taxon>Bacillota</taxon>
        <taxon>Bacilli</taxon>
        <taxon>Lactobacillales</taxon>
        <taxon>Streptococcaceae</taxon>
        <taxon>Lactococcus</taxon>
    </lineage>
</organism>
<dbReference type="Gene3D" id="3.40.50.1110">
    <property type="entry name" value="SGNH hydrolase"/>
    <property type="match status" value="1"/>
</dbReference>
<dbReference type="SUPFAM" id="SSF52266">
    <property type="entry name" value="SGNH hydrolase"/>
    <property type="match status" value="1"/>
</dbReference>
<proteinExistence type="predicted"/>
<dbReference type="PANTHER" id="PTHR30383:SF5">
    <property type="entry name" value="SGNH HYDROLASE-TYPE ESTERASE DOMAIN-CONTAINING PROTEIN"/>
    <property type="match status" value="1"/>
</dbReference>
<dbReference type="EMBL" id="WITJ01000001">
    <property type="protein sequence ID" value="MQW38414.1"/>
    <property type="molecule type" value="Genomic_DNA"/>
</dbReference>
<dbReference type="OrthoDB" id="2513075at2"/>
<dbReference type="RefSeq" id="WP_153494584.1">
    <property type="nucleotide sequence ID" value="NZ_CBCRWP010000001.1"/>
</dbReference>
<name>A0A7X1Z6E9_9LACT</name>
<protein>
    <submittedName>
        <fullName evidence="2">Lysophospholipase</fullName>
    </submittedName>
</protein>
<reference evidence="2 3" key="1">
    <citation type="submission" date="2019-10" db="EMBL/GenBank/DDBJ databases">
        <authorList>
            <person name="Dong K."/>
        </authorList>
    </citation>
    <scope>NUCLEOTIDE SEQUENCE [LARGE SCALE GENOMIC DNA]</scope>
    <source>
        <strain evidence="2 3">DSM 28960</strain>
    </source>
</reference>
<dbReference type="PANTHER" id="PTHR30383">
    <property type="entry name" value="THIOESTERASE 1/PROTEASE 1/LYSOPHOSPHOLIPASE L1"/>
    <property type="match status" value="1"/>
</dbReference>
<dbReference type="AlphaFoldDB" id="A0A7X1Z6E9"/>
<dbReference type="InterPro" id="IPR036514">
    <property type="entry name" value="SGNH_hydro_sf"/>
</dbReference>
<keyword evidence="3" id="KW-1185">Reference proteome</keyword>